<dbReference type="EMBL" id="CAUYUJ010022485">
    <property type="protein sequence ID" value="CAK0910900.1"/>
    <property type="molecule type" value="Genomic_DNA"/>
</dbReference>
<dbReference type="Proteomes" id="UP001189429">
    <property type="component" value="Unassembled WGS sequence"/>
</dbReference>
<evidence type="ECO:0000313" key="3">
    <source>
        <dbReference type="Proteomes" id="UP001189429"/>
    </source>
</evidence>
<protein>
    <recommendedName>
        <fullName evidence="4">Selenoprotein O</fullName>
    </recommendedName>
</protein>
<evidence type="ECO:0000313" key="2">
    <source>
        <dbReference type="EMBL" id="CAK0910900.1"/>
    </source>
</evidence>
<reference evidence="2" key="1">
    <citation type="submission" date="2023-10" db="EMBL/GenBank/DDBJ databases">
        <authorList>
            <person name="Chen Y."/>
            <person name="Shah S."/>
            <person name="Dougan E. K."/>
            <person name="Thang M."/>
            <person name="Chan C."/>
        </authorList>
    </citation>
    <scope>NUCLEOTIDE SEQUENCE [LARGE SCALE GENOMIC DNA]</scope>
</reference>
<accession>A0ABN9YED1</accession>
<feature type="region of interest" description="Disordered" evidence="1">
    <location>
        <begin position="164"/>
        <end position="204"/>
    </location>
</feature>
<sequence length="255" mass="26412">AGNLPGLAWRDTFDLQGALRELVPTWTAAPDSLAVGVGELLAAALKAVAADPAREAAWARLLLTPRTPFAIPPASDDGHADRTPALKATTARIWQAWASDWVDLWAATARPGDSGGGGGRPPDAAAQTKRAHEFIMLGEASRAAAIAGGPRKLAAGAEAHARLASPFPEARAPRGPPRPRRLEEAREADAAEEAAGPLNKLPRHSRLGLTGARVEHLATLRGSTDGKEALVQVLAVIMRGAAPLAASKALLGGRI</sequence>
<comment type="caution">
    <text evidence="2">The sequence shown here is derived from an EMBL/GenBank/DDBJ whole genome shotgun (WGS) entry which is preliminary data.</text>
</comment>
<evidence type="ECO:0000256" key="1">
    <source>
        <dbReference type="SAM" id="MobiDB-lite"/>
    </source>
</evidence>
<feature type="region of interest" description="Disordered" evidence="1">
    <location>
        <begin position="108"/>
        <end position="128"/>
    </location>
</feature>
<name>A0ABN9YED1_9DINO</name>
<organism evidence="2 3">
    <name type="scientific">Prorocentrum cordatum</name>
    <dbReference type="NCBI Taxonomy" id="2364126"/>
    <lineage>
        <taxon>Eukaryota</taxon>
        <taxon>Sar</taxon>
        <taxon>Alveolata</taxon>
        <taxon>Dinophyceae</taxon>
        <taxon>Prorocentrales</taxon>
        <taxon>Prorocentraceae</taxon>
        <taxon>Prorocentrum</taxon>
    </lineage>
</organism>
<gene>
    <name evidence="2" type="ORF">PCOR1329_LOCUS84943</name>
</gene>
<proteinExistence type="predicted"/>
<keyword evidence="3" id="KW-1185">Reference proteome</keyword>
<evidence type="ECO:0008006" key="4">
    <source>
        <dbReference type="Google" id="ProtNLM"/>
    </source>
</evidence>
<feature type="compositionally biased region" description="Basic and acidic residues" evidence="1">
    <location>
        <begin position="180"/>
        <end position="189"/>
    </location>
</feature>
<feature type="non-terminal residue" evidence="2">
    <location>
        <position position="1"/>
    </location>
</feature>